<dbReference type="GO" id="GO:0005634">
    <property type="term" value="C:nucleus"/>
    <property type="evidence" value="ECO:0007669"/>
    <property type="project" value="TreeGrafter"/>
</dbReference>
<name>A0A6J1HVQ8_CUCMA</name>
<feature type="domain" description="Calmodulin binding protein central" evidence="2">
    <location>
        <begin position="256"/>
        <end position="320"/>
    </location>
</feature>
<dbReference type="GO" id="GO:0043565">
    <property type="term" value="F:sequence-specific DNA binding"/>
    <property type="evidence" value="ECO:0007669"/>
    <property type="project" value="TreeGrafter"/>
</dbReference>
<evidence type="ECO:0000259" key="2">
    <source>
        <dbReference type="Pfam" id="PF20451"/>
    </source>
</evidence>
<dbReference type="GO" id="GO:0080142">
    <property type="term" value="P:regulation of salicylic acid biosynthetic process"/>
    <property type="evidence" value="ECO:0007669"/>
    <property type="project" value="TreeGrafter"/>
</dbReference>
<dbReference type="RefSeq" id="XP_022968741.1">
    <property type="nucleotide sequence ID" value="XM_023112973.1"/>
</dbReference>
<reference evidence="4" key="1">
    <citation type="submission" date="2025-08" db="UniProtKB">
        <authorList>
            <consortium name="RefSeq"/>
        </authorList>
    </citation>
    <scope>IDENTIFICATION</scope>
    <source>
        <tissue evidence="4">Young leaves</tissue>
    </source>
</reference>
<dbReference type="Pfam" id="PF20451">
    <property type="entry name" value="Calmod_bind_M"/>
    <property type="match status" value="1"/>
</dbReference>
<evidence type="ECO:0000313" key="4">
    <source>
        <dbReference type="RefSeq" id="XP_022968741.1"/>
    </source>
</evidence>
<dbReference type="OrthoDB" id="748178at2759"/>
<proteinExistence type="predicted"/>
<dbReference type="KEGG" id="cmax:111467884"/>
<dbReference type="GO" id="GO:0005516">
    <property type="term" value="F:calmodulin binding"/>
    <property type="evidence" value="ECO:0007669"/>
    <property type="project" value="InterPro"/>
</dbReference>
<dbReference type="GO" id="GO:0003700">
    <property type="term" value="F:DNA-binding transcription factor activity"/>
    <property type="evidence" value="ECO:0007669"/>
    <property type="project" value="TreeGrafter"/>
</dbReference>
<dbReference type="PANTHER" id="PTHR31713:SF43">
    <property type="entry name" value="CALMODULIN-BINDING PROTEIN 60 G"/>
    <property type="match status" value="1"/>
</dbReference>
<protein>
    <submittedName>
        <fullName evidence="4">Calmodulin-binding protein 60 G-like</fullName>
    </submittedName>
</protein>
<dbReference type="InterPro" id="IPR046830">
    <property type="entry name" value="Calmod_bind_M"/>
</dbReference>
<organism evidence="3 4">
    <name type="scientific">Cucurbita maxima</name>
    <name type="common">Pumpkin</name>
    <name type="synonym">Winter squash</name>
    <dbReference type="NCBI Taxonomy" id="3661"/>
    <lineage>
        <taxon>Eukaryota</taxon>
        <taxon>Viridiplantae</taxon>
        <taxon>Streptophyta</taxon>
        <taxon>Embryophyta</taxon>
        <taxon>Tracheophyta</taxon>
        <taxon>Spermatophyta</taxon>
        <taxon>Magnoliopsida</taxon>
        <taxon>eudicotyledons</taxon>
        <taxon>Gunneridae</taxon>
        <taxon>Pentapetalae</taxon>
        <taxon>rosids</taxon>
        <taxon>fabids</taxon>
        <taxon>Cucurbitales</taxon>
        <taxon>Cucurbitaceae</taxon>
        <taxon>Cucurbiteae</taxon>
        <taxon>Cucurbita</taxon>
    </lineage>
</organism>
<keyword evidence="3" id="KW-1185">Reference proteome</keyword>
<sequence length="407" mass="46976">MEKRGFPFHVRDHQHDPKRFRAECVNDDKGSYDKYGFDIETLLRVMVRDEVEKTIEPYLILDQSSSTSLTINDQTREEGIVESGAVKLKLHFMNRVPSFIYTTNDIEAENNEPLRIALCDPTNCNNIDPTDPLLSALIEFVVINGEFDSTQRDDEVHWSVDEFKKNILIEREGKRPLLVGNDLRVRLENGVAVIKHLRFTDNSSWRRSKMFRLGVRIIDNDILAKYPRIGEAISNPFRVMDNRGQVNKKNHPPKNEDEVWRLEGIGKDGKYHKNLSSKGIKNVEEFRNAYKRDSCSLRKLLGDKVPNKTWKAMVDNALECDSPTTCYQNLEVGNPQIIISDSHGLPQTGFDGYQGYDFTIEDFQSLLSHGQALTSNYRNDTHMYNQYNQQQEPSWCLNPSNENDVIK</sequence>
<gene>
    <name evidence="4" type="primary">LOC111467884</name>
</gene>
<evidence type="ECO:0000313" key="3">
    <source>
        <dbReference type="Proteomes" id="UP000504608"/>
    </source>
</evidence>
<dbReference type="InterPro" id="IPR046831">
    <property type="entry name" value="Calmodulin_bind_N"/>
</dbReference>
<dbReference type="InterPro" id="IPR012416">
    <property type="entry name" value="CBP60"/>
</dbReference>
<dbReference type="Pfam" id="PF07887">
    <property type="entry name" value="Calmodulin_bind"/>
    <property type="match status" value="1"/>
</dbReference>
<dbReference type="Proteomes" id="UP000504608">
    <property type="component" value="Unplaced"/>
</dbReference>
<dbReference type="PANTHER" id="PTHR31713">
    <property type="entry name" value="OS02G0177800 PROTEIN"/>
    <property type="match status" value="1"/>
</dbReference>
<feature type="domain" description="Calmodulin binding protein-like N-terminal" evidence="1">
    <location>
        <begin position="88"/>
        <end position="241"/>
    </location>
</feature>
<dbReference type="GeneID" id="111467884"/>
<evidence type="ECO:0000259" key="1">
    <source>
        <dbReference type="Pfam" id="PF07887"/>
    </source>
</evidence>
<dbReference type="AlphaFoldDB" id="A0A6J1HVQ8"/>
<accession>A0A6J1HVQ8</accession>